<organism evidence="1 2">
    <name type="scientific">Nonomuraea aridisoli</name>
    <dbReference type="NCBI Taxonomy" id="2070368"/>
    <lineage>
        <taxon>Bacteria</taxon>
        <taxon>Bacillati</taxon>
        <taxon>Actinomycetota</taxon>
        <taxon>Actinomycetes</taxon>
        <taxon>Streptosporangiales</taxon>
        <taxon>Streptosporangiaceae</taxon>
        <taxon>Nonomuraea</taxon>
    </lineage>
</organism>
<dbReference type="AlphaFoldDB" id="A0A2W2FDL3"/>
<proteinExistence type="predicted"/>
<accession>A0A2W2FDL3</accession>
<reference evidence="1 2" key="1">
    <citation type="submission" date="2018-01" db="EMBL/GenBank/DDBJ databases">
        <title>Draft genome sequence of Nonomuraea sp. KC333.</title>
        <authorList>
            <person name="Sahin N."/>
            <person name="Saygin H."/>
            <person name="Ay H."/>
        </authorList>
    </citation>
    <scope>NUCLEOTIDE SEQUENCE [LARGE SCALE GENOMIC DNA]</scope>
    <source>
        <strain evidence="1 2">KC333</strain>
    </source>
</reference>
<dbReference type="OrthoDB" id="9762169at2"/>
<dbReference type="RefSeq" id="WP_146615553.1">
    <property type="nucleotide sequence ID" value="NZ_POUD01000034.1"/>
</dbReference>
<sequence length="353" mass="36200">AVVVGTVVVLAVLVPLGLVAWRDEGTTAAWDGSGPMPSWGDGGFATAEEGDPLFAWEDGYRERTAPPSDGTRHADVIGDRRTADPCALLRPVTLGRFGPAGLDPDLGNFDRCHVLIRPPDGPVVDVEVGFDLDPPPEQAPPKRVTGDVAVVEGPAQSHACTRTLTVAGVTGATITITAERDGSGTAPLCEIADAATGDAANALDQGVIARRPAPPAHSLAHRDACTLLDAQSLEVVPGVDAAAPDRGFGGWGCGWASTTGDVRVTLGFHRGPPPDAAGGASTQVNGFRAFVRPDGDGDETCLVEVPYRSYAGRAGQTAAESLRLVTSGSLPEDELCRMAAGLAGSAAARLPRP</sequence>
<evidence type="ECO:0000313" key="2">
    <source>
        <dbReference type="Proteomes" id="UP000249304"/>
    </source>
</evidence>
<dbReference type="Proteomes" id="UP000249304">
    <property type="component" value="Unassembled WGS sequence"/>
</dbReference>
<dbReference type="EMBL" id="POUD01000034">
    <property type="protein sequence ID" value="PZG19757.1"/>
    <property type="molecule type" value="Genomic_DNA"/>
</dbReference>
<comment type="caution">
    <text evidence="1">The sequence shown here is derived from an EMBL/GenBank/DDBJ whole genome shotgun (WGS) entry which is preliminary data.</text>
</comment>
<feature type="non-terminal residue" evidence="1">
    <location>
        <position position="1"/>
    </location>
</feature>
<protein>
    <recommendedName>
        <fullName evidence="3">DUF3558 domain-containing protein</fullName>
    </recommendedName>
</protein>
<name>A0A2W2FDL3_9ACTN</name>
<keyword evidence="2" id="KW-1185">Reference proteome</keyword>
<gene>
    <name evidence="1" type="ORF">C1J01_11085</name>
</gene>
<evidence type="ECO:0008006" key="3">
    <source>
        <dbReference type="Google" id="ProtNLM"/>
    </source>
</evidence>
<evidence type="ECO:0000313" key="1">
    <source>
        <dbReference type="EMBL" id="PZG19757.1"/>
    </source>
</evidence>